<proteinExistence type="predicted"/>
<reference evidence="1 2" key="1">
    <citation type="journal article" date="2018" name="Front. Microbiol.">
        <title>Genomic and genetic insights into a cosmopolitan fungus, Paecilomyces variotii (Eurotiales).</title>
        <authorList>
            <person name="Urquhart A.S."/>
            <person name="Mondo S.J."/>
            <person name="Makela M.R."/>
            <person name="Hane J.K."/>
            <person name="Wiebenga A."/>
            <person name="He G."/>
            <person name="Mihaltcheva S."/>
            <person name="Pangilinan J."/>
            <person name="Lipzen A."/>
            <person name="Barry K."/>
            <person name="de Vries R.P."/>
            <person name="Grigoriev I.V."/>
            <person name="Idnurm A."/>
        </authorList>
    </citation>
    <scope>NUCLEOTIDE SEQUENCE [LARGE SCALE GENOMIC DNA]</scope>
    <source>
        <strain evidence="1 2">CBS 101075</strain>
    </source>
</reference>
<dbReference type="VEuPathDB" id="FungiDB:C8Q69DRAFT_445392"/>
<name>A0A443HRJ7_BYSSP</name>
<dbReference type="AlphaFoldDB" id="A0A443HRJ7"/>
<organism evidence="1 2">
    <name type="scientific">Byssochlamys spectabilis</name>
    <name type="common">Paecilomyces variotii</name>
    <dbReference type="NCBI Taxonomy" id="264951"/>
    <lineage>
        <taxon>Eukaryota</taxon>
        <taxon>Fungi</taxon>
        <taxon>Dikarya</taxon>
        <taxon>Ascomycota</taxon>
        <taxon>Pezizomycotina</taxon>
        <taxon>Eurotiomycetes</taxon>
        <taxon>Eurotiomycetidae</taxon>
        <taxon>Eurotiales</taxon>
        <taxon>Thermoascaceae</taxon>
        <taxon>Paecilomyces</taxon>
    </lineage>
</organism>
<evidence type="ECO:0000313" key="2">
    <source>
        <dbReference type="Proteomes" id="UP000283841"/>
    </source>
</evidence>
<accession>A0A443HRJ7</accession>
<dbReference type="EMBL" id="RCNU01000007">
    <property type="protein sequence ID" value="RWQ94458.1"/>
    <property type="molecule type" value="Genomic_DNA"/>
</dbReference>
<protein>
    <submittedName>
        <fullName evidence="1">Uncharacterized protein</fullName>
    </submittedName>
</protein>
<sequence length="157" mass="17513">MKASKYVALHLCSPRSSLGLQSFDHLDLYSIPHHAPDNTAAQIPSNLIRELNLFSGQLYLRSFAEYVELYGFLGITSKPNVSDDIEVAADGFILRRKGRGKPTSKFSCSPVKFLQFLLSRIGRIGEEIDKTDMGKILDGMILHPSDFDVLDEGHTSR</sequence>
<keyword evidence="2" id="KW-1185">Reference proteome</keyword>
<gene>
    <name evidence="1" type="ORF">C8Q69DRAFT_445392</name>
</gene>
<dbReference type="STRING" id="264951.A0A443HRJ7"/>
<comment type="caution">
    <text evidence="1">The sequence shown here is derived from an EMBL/GenBank/DDBJ whole genome shotgun (WGS) entry which is preliminary data.</text>
</comment>
<dbReference type="RefSeq" id="XP_028484103.1">
    <property type="nucleotide sequence ID" value="XM_028629062.1"/>
</dbReference>
<dbReference type="GeneID" id="39598339"/>
<evidence type="ECO:0000313" key="1">
    <source>
        <dbReference type="EMBL" id="RWQ94458.1"/>
    </source>
</evidence>
<dbReference type="Proteomes" id="UP000283841">
    <property type="component" value="Unassembled WGS sequence"/>
</dbReference>